<dbReference type="EMBL" id="LNXY01000008">
    <property type="protein sequence ID" value="KTC89241.1"/>
    <property type="molecule type" value="Genomic_DNA"/>
</dbReference>
<proteinExistence type="predicted"/>
<gene>
    <name evidence="1" type="ORF">Ldro_0730</name>
</gene>
<protein>
    <submittedName>
        <fullName evidence="1">Uncharacterized protein</fullName>
    </submittedName>
</protein>
<evidence type="ECO:0000313" key="2">
    <source>
        <dbReference type="Proteomes" id="UP000054736"/>
    </source>
</evidence>
<accession>A0A0W0T134</accession>
<name>A0A0W0T134_9GAMM</name>
<dbReference type="AlphaFoldDB" id="A0A0W0T134"/>
<dbReference type="OrthoDB" id="5637939at2"/>
<organism evidence="1 2">
    <name type="scientific">Legionella drozanskii LLAP-1</name>
    <dbReference type="NCBI Taxonomy" id="1212489"/>
    <lineage>
        <taxon>Bacteria</taxon>
        <taxon>Pseudomonadati</taxon>
        <taxon>Pseudomonadota</taxon>
        <taxon>Gammaproteobacteria</taxon>
        <taxon>Legionellales</taxon>
        <taxon>Legionellaceae</taxon>
        <taxon>Legionella</taxon>
    </lineage>
</organism>
<dbReference type="RefSeq" id="WP_058495079.1">
    <property type="nucleotide sequence ID" value="NZ_CAAAIU010000015.1"/>
</dbReference>
<reference evidence="1 2" key="1">
    <citation type="submission" date="2015-11" db="EMBL/GenBank/DDBJ databases">
        <title>Genomic analysis of 38 Legionella species identifies large and diverse effector repertoires.</title>
        <authorList>
            <person name="Burstein D."/>
            <person name="Amaro F."/>
            <person name="Zusman T."/>
            <person name="Lifshitz Z."/>
            <person name="Cohen O."/>
            <person name="Gilbert J.A."/>
            <person name="Pupko T."/>
            <person name="Shuman H.A."/>
            <person name="Segal G."/>
        </authorList>
    </citation>
    <scope>NUCLEOTIDE SEQUENCE [LARGE SCALE GENOMIC DNA]</scope>
    <source>
        <strain evidence="1 2">ATCC 700990</strain>
    </source>
</reference>
<sequence>MPENNQSSNKQEQKSIPGLWEATYNVITAAFKSEVDQGYKYQFPQRKILHEKSPPHVQAVNQHLDKEGIDLDQEHVGHFERGTKIDEYEGQGYFSKLTKWGKTIKNEKKIANSFAKEAEEEAKKGSEADQKKLTYAKAGYLAHTLFGAAKAAANPYVAQEDVLDVGSIIDYHLDYRQSIK</sequence>
<keyword evidence="2" id="KW-1185">Reference proteome</keyword>
<dbReference type="Proteomes" id="UP000054736">
    <property type="component" value="Unassembled WGS sequence"/>
</dbReference>
<dbReference type="PATRIC" id="fig|1212489.4.peg.759"/>
<evidence type="ECO:0000313" key="1">
    <source>
        <dbReference type="EMBL" id="KTC89241.1"/>
    </source>
</evidence>
<comment type="caution">
    <text evidence="1">The sequence shown here is derived from an EMBL/GenBank/DDBJ whole genome shotgun (WGS) entry which is preliminary data.</text>
</comment>